<evidence type="ECO:0000256" key="3">
    <source>
        <dbReference type="ARBA" id="ARBA00004613"/>
    </source>
</evidence>
<evidence type="ECO:0000313" key="14">
    <source>
        <dbReference type="RefSeq" id="XP_015267308.1"/>
    </source>
</evidence>
<reference evidence="14" key="1">
    <citation type="submission" date="2025-08" db="UniProtKB">
        <authorList>
            <consortium name="RefSeq"/>
        </authorList>
    </citation>
    <scope>IDENTIFICATION</scope>
</reference>
<evidence type="ECO:0000256" key="7">
    <source>
        <dbReference type="ARBA" id="ARBA00022757"/>
    </source>
</evidence>
<evidence type="ECO:0000256" key="9">
    <source>
        <dbReference type="ARBA" id="ARBA00023098"/>
    </source>
</evidence>
<gene>
    <name evidence="14" type="primary">LOC107110964</name>
</gene>
<dbReference type="Pfam" id="PF01114">
    <property type="entry name" value="Colipase"/>
    <property type="match status" value="1"/>
</dbReference>
<comment type="function">
    <text evidence="1">Enterostatin has a biological activity as a satiety signal.</text>
</comment>
<evidence type="ECO:0000256" key="6">
    <source>
        <dbReference type="ARBA" id="ARBA00022729"/>
    </source>
</evidence>
<keyword evidence="5" id="KW-0964">Secreted</keyword>
<keyword evidence="8" id="KW-0442">Lipid degradation</keyword>
<comment type="function">
    <text evidence="2">Colipase is a cofactor of pancreatic lipase. It allows the lipase to anchor itself to the lipid-water interface. Without colipase the enzyme is washed off by bile salts, which have an inhibitory effect on the lipase.</text>
</comment>
<dbReference type="PRINTS" id="PR00128">
    <property type="entry name" value="COLIPASE"/>
</dbReference>
<comment type="subcellular location">
    <subcellularLocation>
        <location evidence="3">Secreted</location>
    </subcellularLocation>
</comment>
<dbReference type="PANTHER" id="PTHR10041">
    <property type="entry name" value="COLIPASE"/>
    <property type="match status" value="1"/>
</dbReference>
<evidence type="ECO:0000256" key="2">
    <source>
        <dbReference type="ARBA" id="ARBA00003508"/>
    </source>
</evidence>
<feature type="domain" description="Colipase N-terminal" evidence="11">
    <location>
        <begin position="6"/>
        <end position="38"/>
    </location>
</feature>
<evidence type="ECO:0000259" key="12">
    <source>
        <dbReference type="Pfam" id="PF02740"/>
    </source>
</evidence>
<dbReference type="Gene3D" id="2.10.80.10">
    <property type="entry name" value="Lipase, subunit A"/>
    <property type="match status" value="1"/>
</dbReference>
<dbReference type="SMART" id="SM00023">
    <property type="entry name" value="COLIPASE"/>
    <property type="match status" value="1"/>
</dbReference>
<evidence type="ECO:0000313" key="13">
    <source>
        <dbReference type="Proteomes" id="UP000694871"/>
    </source>
</evidence>
<keyword evidence="7" id="KW-0222">Digestion</keyword>
<dbReference type="PROSITE" id="PS51342">
    <property type="entry name" value="COLIPASE_2"/>
    <property type="match status" value="1"/>
</dbReference>
<evidence type="ECO:0000256" key="5">
    <source>
        <dbReference type="ARBA" id="ARBA00022525"/>
    </source>
</evidence>
<feature type="domain" description="Colipase C-terminal" evidence="12">
    <location>
        <begin position="41"/>
        <end position="84"/>
    </location>
</feature>
<evidence type="ECO:0000256" key="8">
    <source>
        <dbReference type="ARBA" id="ARBA00022963"/>
    </source>
</evidence>
<name>A0ABM1K0S1_GEKJA</name>
<dbReference type="Proteomes" id="UP000694871">
    <property type="component" value="Unplaced"/>
</dbReference>
<sequence>MCASPIDNGELCLQSFQCRSKCCHRVNGLSMARCANKAAENQECSRKHLIGVYYRCPCENGLSCDADRTIVGIITNTDYGICQDPANQYKINDESN</sequence>
<evidence type="ECO:0000256" key="1">
    <source>
        <dbReference type="ARBA" id="ARBA00002722"/>
    </source>
</evidence>
<dbReference type="InterPro" id="IPR047576">
    <property type="entry name" value="CLPS_chr"/>
</dbReference>
<evidence type="ECO:0000259" key="11">
    <source>
        <dbReference type="Pfam" id="PF01114"/>
    </source>
</evidence>
<dbReference type="InterPro" id="IPR017914">
    <property type="entry name" value="Colipase_C"/>
</dbReference>
<organism evidence="13 14">
    <name type="scientific">Gekko japonicus</name>
    <name type="common">Schlegel's Japanese gecko</name>
    <dbReference type="NCBI Taxonomy" id="146911"/>
    <lineage>
        <taxon>Eukaryota</taxon>
        <taxon>Metazoa</taxon>
        <taxon>Chordata</taxon>
        <taxon>Craniata</taxon>
        <taxon>Vertebrata</taxon>
        <taxon>Euteleostomi</taxon>
        <taxon>Lepidosauria</taxon>
        <taxon>Squamata</taxon>
        <taxon>Bifurcata</taxon>
        <taxon>Gekkota</taxon>
        <taxon>Gekkonidae</taxon>
        <taxon>Gekkoninae</taxon>
        <taxon>Gekko</taxon>
    </lineage>
</organism>
<dbReference type="InterPro" id="IPR017913">
    <property type="entry name" value="Colipase_N"/>
</dbReference>
<dbReference type="SUPFAM" id="SSF57190">
    <property type="entry name" value="Colipase-like"/>
    <property type="match status" value="2"/>
</dbReference>
<evidence type="ECO:0000256" key="4">
    <source>
        <dbReference type="ARBA" id="ARBA00011263"/>
    </source>
</evidence>
<keyword evidence="10" id="KW-1015">Disulfide bond</keyword>
<dbReference type="PANTHER" id="PTHR10041:SF9">
    <property type="entry name" value="COLIPASE"/>
    <property type="match status" value="1"/>
</dbReference>
<keyword evidence="6" id="KW-0732">Signal</keyword>
<accession>A0ABM1K0S1</accession>
<proteinExistence type="predicted"/>
<evidence type="ECO:0000256" key="10">
    <source>
        <dbReference type="ARBA" id="ARBA00023157"/>
    </source>
</evidence>
<comment type="subunit">
    <text evidence="4">Forms a 1:1 stoichiometric complex with pancreatic lipase.</text>
</comment>
<keyword evidence="13" id="KW-1185">Reference proteome</keyword>
<dbReference type="CDD" id="cd23011">
    <property type="entry name" value="CLPS"/>
    <property type="match status" value="1"/>
</dbReference>
<dbReference type="GeneID" id="107110964"/>
<keyword evidence="9" id="KW-0443">Lipid metabolism</keyword>
<dbReference type="InterPro" id="IPR001981">
    <property type="entry name" value="Colipase"/>
</dbReference>
<dbReference type="Pfam" id="PF02740">
    <property type="entry name" value="Colipase_C"/>
    <property type="match status" value="1"/>
</dbReference>
<dbReference type="RefSeq" id="XP_015267308.1">
    <property type="nucleotide sequence ID" value="XM_015411822.1"/>
</dbReference>
<protein>
    <submittedName>
        <fullName evidence="14">Colipase-like</fullName>
    </submittedName>
</protein>